<organism evidence="4 5">
    <name type="scientific">Actinokineospora bangkokensis</name>
    <dbReference type="NCBI Taxonomy" id="1193682"/>
    <lineage>
        <taxon>Bacteria</taxon>
        <taxon>Bacillati</taxon>
        <taxon>Actinomycetota</taxon>
        <taxon>Actinomycetes</taxon>
        <taxon>Pseudonocardiales</taxon>
        <taxon>Pseudonocardiaceae</taxon>
        <taxon>Actinokineospora</taxon>
    </lineage>
</organism>
<dbReference type="Proteomes" id="UP000186040">
    <property type="component" value="Unassembled WGS sequence"/>
</dbReference>
<dbReference type="CDD" id="cd02440">
    <property type="entry name" value="AdoMet_MTases"/>
    <property type="match status" value="1"/>
</dbReference>
<protein>
    <submittedName>
        <fullName evidence="4">Ubiquinone biosynthesis methyltransferase UbiE</fullName>
    </submittedName>
</protein>
<dbReference type="Pfam" id="PF13649">
    <property type="entry name" value="Methyltransf_25"/>
    <property type="match status" value="1"/>
</dbReference>
<keyword evidence="2 4" id="KW-0808">Transferase</keyword>
<dbReference type="GO" id="GO:0008168">
    <property type="term" value="F:methyltransferase activity"/>
    <property type="evidence" value="ECO:0007669"/>
    <property type="project" value="UniProtKB-KW"/>
</dbReference>
<reference evidence="4 5" key="1">
    <citation type="submission" date="2016-10" db="EMBL/GenBank/DDBJ databases">
        <title>The Draft Genome Sequence of Actinokineospora bangkokensis 44EHWT reveals the biosynthetic pathway of antifungal compounds Thailandins with unusual extender unit butylmalonyl-CoA.</title>
        <authorList>
            <person name="Greule A."/>
            <person name="Intra B."/>
            <person name="Flemming S."/>
            <person name="Rommel M.G."/>
            <person name="Panbangred W."/>
            <person name="Bechthold A."/>
        </authorList>
    </citation>
    <scope>NUCLEOTIDE SEQUENCE [LARGE SCALE GENOMIC DNA]</scope>
    <source>
        <strain evidence="4 5">44EHW</strain>
    </source>
</reference>
<keyword evidence="4" id="KW-0830">Ubiquinone</keyword>
<dbReference type="PANTHER" id="PTHR43861">
    <property type="entry name" value="TRANS-ACONITATE 2-METHYLTRANSFERASE-RELATED"/>
    <property type="match status" value="1"/>
</dbReference>
<dbReference type="PANTHER" id="PTHR43861:SF1">
    <property type="entry name" value="TRANS-ACONITATE 2-METHYLTRANSFERASE"/>
    <property type="match status" value="1"/>
</dbReference>
<sequence length="231" mass="25182">MSGKGGMSRERVPSAFDTQARNYDKLVGRNPGYHEHLLASATALDLPDRGAGLRVLDVGCGTGLSTAALLEVAPEADITGVDASAQMLAKAREKPWPGTVRFRHGRAEDIADEGPFDAVFAAYLVRNLADPDAVLTSLKGLLAPGGVLAVHEYVRGANRAARALWNGICWAVIIPMGGFSPLYRHLWRSVKEFDDATEFADRLRRNGFSDVEVRDMDGWQRGIEYTFLARP</sequence>
<dbReference type="SUPFAM" id="SSF53335">
    <property type="entry name" value="S-adenosyl-L-methionine-dependent methyltransferases"/>
    <property type="match status" value="1"/>
</dbReference>
<evidence type="ECO:0000256" key="2">
    <source>
        <dbReference type="ARBA" id="ARBA00022679"/>
    </source>
</evidence>
<keyword evidence="1 4" id="KW-0489">Methyltransferase</keyword>
<dbReference type="InterPro" id="IPR041698">
    <property type="entry name" value="Methyltransf_25"/>
</dbReference>
<dbReference type="Gene3D" id="3.40.50.150">
    <property type="entry name" value="Vaccinia Virus protein VP39"/>
    <property type="match status" value="1"/>
</dbReference>
<keyword evidence="5" id="KW-1185">Reference proteome</keyword>
<accession>A0A1Q9LNS8</accession>
<name>A0A1Q9LNS8_9PSEU</name>
<evidence type="ECO:0000313" key="4">
    <source>
        <dbReference type="EMBL" id="OLR93692.1"/>
    </source>
</evidence>
<dbReference type="STRING" id="1193682.BJP25_15650"/>
<comment type="caution">
    <text evidence="4">The sequence shown here is derived from an EMBL/GenBank/DDBJ whole genome shotgun (WGS) entry which is preliminary data.</text>
</comment>
<evidence type="ECO:0000256" key="1">
    <source>
        <dbReference type="ARBA" id="ARBA00022603"/>
    </source>
</evidence>
<dbReference type="InterPro" id="IPR029063">
    <property type="entry name" value="SAM-dependent_MTases_sf"/>
</dbReference>
<evidence type="ECO:0000313" key="5">
    <source>
        <dbReference type="Proteomes" id="UP000186040"/>
    </source>
</evidence>
<dbReference type="EMBL" id="MKQR01000009">
    <property type="protein sequence ID" value="OLR93692.1"/>
    <property type="molecule type" value="Genomic_DNA"/>
</dbReference>
<dbReference type="OrthoDB" id="4307675at2"/>
<evidence type="ECO:0000259" key="3">
    <source>
        <dbReference type="Pfam" id="PF13649"/>
    </source>
</evidence>
<dbReference type="AlphaFoldDB" id="A0A1Q9LNS8"/>
<dbReference type="GO" id="GO:0032259">
    <property type="term" value="P:methylation"/>
    <property type="evidence" value="ECO:0007669"/>
    <property type="project" value="UniProtKB-KW"/>
</dbReference>
<dbReference type="RefSeq" id="WP_075974590.1">
    <property type="nucleotide sequence ID" value="NZ_MKQR01000009.1"/>
</dbReference>
<gene>
    <name evidence="4" type="ORF">BJP25_15650</name>
</gene>
<proteinExistence type="predicted"/>
<feature type="domain" description="Methyltransferase" evidence="3">
    <location>
        <begin position="55"/>
        <end position="146"/>
    </location>
</feature>